<evidence type="ECO:0000313" key="1">
    <source>
        <dbReference type="EMBL" id="MPM95341.1"/>
    </source>
</evidence>
<protein>
    <recommendedName>
        <fullName evidence="2">GIY-YIG domain-containing protein</fullName>
    </recommendedName>
</protein>
<evidence type="ECO:0008006" key="2">
    <source>
        <dbReference type="Google" id="ProtNLM"/>
    </source>
</evidence>
<reference evidence="1" key="1">
    <citation type="submission" date="2019-08" db="EMBL/GenBank/DDBJ databases">
        <authorList>
            <person name="Kucharzyk K."/>
            <person name="Murdoch R.W."/>
            <person name="Higgins S."/>
            <person name="Loffler F."/>
        </authorList>
    </citation>
    <scope>NUCLEOTIDE SEQUENCE</scope>
</reference>
<dbReference type="CDD" id="cd10451">
    <property type="entry name" value="GIY-YIG_LuxR_like"/>
    <property type="match status" value="1"/>
</dbReference>
<name>A0A645E1B5_9ZZZZ</name>
<dbReference type="SUPFAM" id="SSF82771">
    <property type="entry name" value="GIY-YIG endonuclease"/>
    <property type="match status" value="1"/>
</dbReference>
<gene>
    <name evidence="1" type="ORF">SDC9_142495</name>
</gene>
<dbReference type="InterPro" id="IPR035901">
    <property type="entry name" value="GIY-YIG_endonuc_sf"/>
</dbReference>
<sequence>MGVFQIKNTANGKVFIVSSMNVPGSFNSQRFQLNLNSHSNKELQADWNSYSPEAFTFEILETINPEKIAKDDWREAVSVLETKWLDNLQPYQEKGYNKKKLLDN</sequence>
<organism evidence="1">
    <name type="scientific">bioreactor metagenome</name>
    <dbReference type="NCBI Taxonomy" id="1076179"/>
    <lineage>
        <taxon>unclassified sequences</taxon>
        <taxon>metagenomes</taxon>
        <taxon>ecological metagenomes</taxon>
    </lineage>
</organism>
<proteinExistence type="predicted"/>
<dbReference type="AlphaFoldDB" id="A0A645E1B5"/>
<accession>A0A645E1B5</accession>
<dbReference type="Gene3D" id="3.40.1440.10">
    <property type="entry name" value="GIY-YIG endonuclease"/>
    <property type="match status" value="1"/>
</dbReference>
<comment type="caution">
    <text evidence="1">The sequence shown here is derived from an EMBL/GenBank/DDBJ whole genome shotgun (WGS) entry which is preliminary data.</text>
</comment>
<dbReference type="EMBL" id="VSSQ01041855">
    <property type="protein sequence ID" value="MPM95341.1"/>
    <property type="molecule type" value="Genomic_DNA"/>
</dbReference>